<protein>
    <submittedName>
        <fullName evidence="4">PRMT5 arginine-N-methyltransferase domain-containing protein</fullName>
    </submittedName>
</protein>
<accession>A0A914VPB7</accession>
<dbReference type="PANTHER" id="PTHR10738">
    <property type="entry name" value="PROTEIN ARGININE N-METHYLTRANSFERASE 5"/>
    <property type="match status" value="1"/>
</dbReference>
<dbReference type="Gene3D" id="2.70.160.11">
    <property type="entry name" value="Hnrnp arginine n-methyltransferase1"/>
    <property type="match status" value="1"/>
</dbReference>
<proteinExistence type="predicted"/>
<organism evidence="3 4">
    <name type="scientific">Plectus sambesii</name>
    <dbReference type="NCBI Taxonomy" id="2011161"/>
    <lineage>
        <taxon>Eukaryota</taxon>
        <taxon>Metazoa</taxon>
        <taxon>Ecdysozoa</taxon>
        <taxon>Nematoda</taxon>
        <taxon>Chromadorea</taxon>
        <taxon>Plectida</taxon>
        <taxon>Plectina</taxon>
        <taxon>Plectoidea</taxon>
        <taxon>Plectidae</taxon>
        <taxon>Plectus</taxon>
    </lineage>
</organism>
<dbReference type="GO" id="GO:0006355">
    <property type="term" value="P:regulation of DNA-templated transcription"/>
    <property type="evidence" value="ECO:0007669"/>
    <property type="project" value="TreeGrafter"/>
</dbReference>
<dbReference type="WBParaSite" id="PSAMB.scaffold22770size475.g38711.t1">
    <property type="protein sequence ID" value="PSAMB.scaffold22770size475.g38711.t1"/>
    <property type="gene ID" value="PSAMB.scaffold22770size475.g38711"/>
</dbReference>
<dbReference type="Pfam" id="PF05185">
    <property type="entry name" value="PRMT5"/>
    <property type="match status" value="1"/>
</dbReference>
<keyword evidence="3" id="KW-1185">Reference proteome</keyword>
<dbReference type="InterPro" id="IPR025799">
    <property type="entry name" value="Arg_MeTrfase"/>
</dbReference>
<feature type="domain" description="PRMT5 arginine-N-methyltransferase" evidence="2">
    <location>
        <begin position="1"/>
        <end position="25"/>
    </location>
</feature>
<reference evidence="4" key="1">
    <citation type="submission" date="2022-11" db="UniProtKB">
        <authorList>
            <consortium name="WormBaseParasite"/>
        </authorList>
    </citation>
    <scope>IDENTIFICATION</scope>
</reference>
<dbReference type="InterPro" id="IPR029063">
    <property type="entry name" value="SAM-dependent_MTases_sf"/>
</dbReference>
<dbReference type="InterPro" id="IPR035075">
    <property type="entry name" value="PRMT5"/>
</dbReference>
<dbReference type="GO" id="GO:0005829">
    <property type="term" value="C:cytosol"/>
    <property type="evidence" value="ECO:0007669"/>
    <property type="project" value="TreeGrafter"/>
</dbReference>
<dbReference type="GO" id="GO:0005634">
    <property type="term" value="C:nucleus"/>
    <property type="evidence" value="ECO:0007669"/>
    <property type="project" value="TreeGrafter"/>
</dbReference>
<evidence type="ECO:0000256" key="1">
    <source>
        <dbReference type="ARBA" id="ARBA00022691"/>
    </source>
</evidence>
<dbReference type="PANTHER" id="PTHR10738:SF0">
    <property type="entry name" value="PROTEIN ARGININE N-METHYLTRANSFERASE 5"/>
    <property type="match status" value="1"/>
</dbReference>
<evidence type="ECO:0000313" key="3">
    <source>
        <dbReference type="Proteomes" id="UP000887566"/>
    </source>
</evidence>
<dbReference type="GO" id="GO:0016274">
    <property type="term" value="F:protein-arginine N-methyltransferase activity"/>
    <property type="evidence" value="ECO:0007669"/>
    <property type="project" value="InterPro"/>
</dbReference>
<evidence type="ECO:0000313" key="4">
    <source>
        <dbReference type="WBParaSite" id="PSAMB.scaffold22770size475.g38711.t1"/>
    </source>
</evidence>
<sequence length="104" mass="11932">FGDNELSPECLDGAQHIMKRTTINIPVSYTSYLTPVQSFKMRGTIWEFSANAWMAVSKQRADPIRLRDGGFRHEEPPHSNMDQPYVVRLHSYYAPSAPQPVFTF</sequence>
<name>A0A914VPB7_9BILA</name>
<dbReference type="Proteomes" id="UP000887566">
    <property type="component" value="Unplaced"/>
</dbReference>
<evidence type="ECO:0000259" key="2">
    <source>
        <dbReference type="Pfam" id="PF05185"/>
    </source>
</evidence>
<keyword evidence="1" id="KW-0949">S-adenosyl-L-methionine</keyword>
<dbReference type="Gene3D" id="3.40.50.150">
    <property type="entry name" value="Vaccinia Virus protein VP39"/>
    <property type="match status" value="1"/>
</dbReference>
<dbReference type="AlphaFoldDB" id="A0A914VPB7"/>